<protein>
    <recommendedName>
        <fullName evidence="4">AA1-like domain-containing protein</fullName>
    </recommendedName>
</protein>
<keyword evidence="1" id="KW-0732">Signal</keyword>
<sequence>MIKAAIVTSLPILVQSQTWLTLDQALPCLISPTLGVHAGQTLDFHLFNSRNSTCEATLSFANSSFLPISWTVAPRNCAGDQIASFNVPQHSPNGPAAVEWHCTGHKATSCTVLNINGGSSDYENLVLELEDDEPGV</sequence>
<reference evidence="2" key="1">
    <citation type="submission" date="2019-04" db="EMBL/GenBank/DDBJ databases">
        <title>Sequencing of skin fungus with MAO and IRED activity.</title>
        <authorList>
            <person name="Marsaioli A.J."/>
            <person name="Bonatto J.M.C."/>
            <person name="Reis Junior O."/>
        </authorList>
    </citation>
    <scope>NUCLEOTIDE SEQUENCE</scope>
    <source>
        <strain evidence="2">30M1</strain>
    </source>
</reference>
<dbReference type="EMBL" id="SWKU01000006">
    <property type="protein sequence ID" value="KAF3005588.1"/>
    <property type="molecule type" value="Genomic_DNA"/>
</dbReference>
<accession>A0A9P4WDD5</accession>
<evidence type="ECO:0000256" key="1">
    <source>
        <dbReference type="SAM" id="SignalP"/>
    </source>
</evidence>
<gene>
    <name evidence="2" type="ORF">E8E13_000031</name>
</gene>
<feature type="chain" id="PRO_5040155860" description="AA1-like domain-containing protein" evidence="1">
    <location>
        <begin position="17"/>
        <end position="136"/>
    </location>
</feature>
<keyword evidence="3" id="KW-1185">Reference proteome</keyword>
<dbReference type="Proteomes" id="UP000801428">
    <property type="component" value="Unassembled WGS sequence"/>
</dbReference>
<evidence type="ECO:0008006" key="4">
    <source>
        <dbReference type="Google" id="ProtNLM"/>
    </source>
</evidence>
<evidence type="ECO:0000313" key="3">
    <source>
        <dbReference type="Proteomes" id="UP000801428"/>
    </source>
</evidence>
<dbReference type="OrthoDB" id="5104857at2759"/>
<name>A0A9P4WDD5_CURKU</name>
<evidence type="ECO:0000313" key="2">
    <source>
        <dbReference type="EMBL" id="KAF3005588.1"/>
    </source>
</evidence>
<organism evidence="2 3">
    <name type="scientific">Curvularia kusanoi</name>
    <name type="common">Cochliobolus kusanoi</name>
    <dbReference type="NCBI Taxonomy" id="90978"/>
    <lineage>
        <taxon>Eukaryota</taxon>
        <taxon>Fungi</taxon>
        <taxon>Dikarya</taxon>
        <taxon>Ascomycota</taxon>
        <taxon>Pezizomycotina</taxon>
        <taxon>Dothideomycetes</taxon>
        <taxon>Pleosporomycetidae</taxon>
        <taxon>Pleosporales</taxon>
        <taxon>Pleosporineae</taxon>
        <taxon>Pleosporaceae</taxon>
        <taxon>Curvularia</taxon>
    </lineage>
</organism>
<feature type="non-terminal residue" evidence="2">
    <location>
        <position position="1"/>
    </location>
</feature>
<dbReference type="AlphaFoldDB" id="A0A9P4WDD5"/>
<proteinExistence type="predicted"/>
<feature type="signal peptide" evidence="1">
    <location>
        <begin position="1"/>
        <end position="16"/>
    </location>
</feature>
<comment type="caution">
    <text evidence="2">The sequence shown here is derived from an EMBL/GenBank/DDBJ whole genome shotgun (WGS) entry which is preliminary data.</text>
</comment>